<dbReference type="EMBL" id="MK072387">
    <property type="protein sequence ID" value="AYV83285.1"/>
    <property type="molecule type" value="Genomic_DNA"/>
</dbReference>
<name>A0A3G5A7S6_9VIRU</name>
<proteinExistence type="predicted"/>
<sequence>MTKYFEKYNKYKSKYLKLKLKRNDPEIKWQDIPKLIAVLDSAISIKFPMKNNTVTYFDIFNYKNGDHYALISPSKELKGNDIDEFIKANIQSNENNFALFPLKKFGSDLELLVVKFTSEGDLWEYIQNFASFLGVANPESATIIKFVKPDENPVIKQMMAELPSYFKQLNRELSI</sequence>
<reference evidence="1" key="1">
    <citation type="submission" date="2018-10" db="EMBL/GenBank/DDBJ databases">
        <title>Hidden diversity of soil giant viruses.</title>
        <authorList>
            <person name="Schulz F."/>
            <person name="Alteio L."/>
            <person name="Goudeau D."/>
            <person name="Ryan E.M."/>
            <person name="Malmstrom R.R."/>
            <person name="Blanchard J."/>
            <person name="Woyke T."/>
        </authorList>
    </citation>
    <scope>NUCLEOTIDE SEQUENCE</scope>
    <source>
        <strain evidence="1">HYV1</strain>
    </source>
</reference>
<evidence type="ECO:0000313" key="1">
    <source>
        <dbReference type="EMBL" id="AYV83285.1"/>
    </source>
</evidence>
<accession>A0A3G5A7S6</accession>
<organism evidence="1">
    <name type="scientific">Hyperionvirus sp</name>
    <dbReference type="NCBI Taxonomy" id="2487770"/>
    <lineage>
        <taxon>Viruses</taxon>
        <taxon>Varidnaviria</taxon>
        <taxon>Bamfordvirae</taxon>
        <taxon>Nucleocytoviricota</taxon>
        <taxon>Megaviricetes</taxon>
        <taxon>Imitervirales</taxon>
        <taxon>Mimiviridae</taxon>
        <taxon>Klosneuvirinae</taxon>
    </lineage>
</organism>
<protein>
    <submittedName>
        <fullName evidence="1">Uncharacterized protein</fullName>
    </submittedName>
</protein>
<gene>
    <name evidence="1" type="ORF">Hyperionvirus5_91</name>
</gene>